<dbReference type="PROSITE" id="PS00079">
    <property type="entry name" value="MULTICOPPER_OXIDASE1"/>
    <property type="match status" value="1"/>
</dbReference>
<dbReference type="InterPro" id="IPR049544">
    <property type="entry name" value="SoxE-like_C"/>
</dbReference>
<feature type="region of interest" description="Disordered" evidence="2">
    <location>
        <begin position="68"/>
        <end position="108"/>
    </location>
</feature>
<proteinExistence type="predicted"/>
<dbReference type="EMBL" id="JAANOW010000005">
    <property type="protein sequence ID" value="NIH98865.1"/>
    <property type="molecule type" value="Genomic_DNA"/>
</dbReference>
<organism evidence="4 5">
    <name type="scientific">Mycolicibacterium fluoranthenivorans</name>
    <dbReference type="NCBI Taxonomy" id="258505"/>
    <lineage>
        <taxon>Bacteria</taxon>
        <taxon>Bacillati</taxon>
        <taxon>Actinomycetota</taxon>
        <taxon>Actinomycetes</taxon>
        <taxon>Mycobacteriales</taxon>
        <taxon>Mycobacteriaceae</taxon>
        <taxon>Mycolicibacterium</taxon>
    </lineage>
</organism>
<protein>
    <submittedName>
        <fullName evidence="4">Putative cupredoxin-like copper-binding protein</fullName>
    </submittedName>
</protein>
<accession>A0A7X5U5U3</accession>
<dbReference type="Proteomes" id="UP000547444">
    <property type="component" value="Unassembled WGS sequence"/>
</dbReference>
<dbReference type="GO" id="GO:0046872">
    <property type="term" value="F:metal ion binding"/>
    <property type="evidence" value="ECO:0007669"/>
    <property type="project" value="UniProtKB-KW"/>
</dbReference>
<sequence length="144" mass="14763">MMGPGGMMGPGRTGDQGAPMGMIGMMRILINPATVPPGQVSFRVTNAGALNHELVVLPLAKGQYPGQRAIGPDGKVDEAGSLGEASRSCGADKGDDNATNTGIASGASGWTTVNLTPGRYELICNITGHYWTGMYAELDVSPIA</sequence>
<dbReference type="Pfam" id="PF06525">
    <property type="entry name" value="SoxE"/>
    <property type="match status" value="1"/>
</dbReference>
<dbReference type="RefSeq" id="WP_409371168.1">
    <property type="nucleotide sequence ID" value="NZ_JAANOW010000005.1"/>
</dbReference>
<evidence type="ECO:0000256" key="1">
    <source>
        <dbReference type="ARBA" id="ARBA00022723"/>
    </source>
</evidence>
<evidence type="ECO:0000313" key="4">
    <source>
        <dbReference type="EMBL" id="NIH98865.1"/>
    </source>
</evidence>
<keyword evidence="5" id="KW-1185">Reference proteome</keyword>
<evidence type="ECO:0000259" key="3">
    <source>
        <dbReference type="Pfam" id="PF06525"/>
    </source>
</evidence>
<dbReference type="AlphaFoldDB" id="A0A7X5U5U3"/>
<feature type="compositionally biased region" description="Polar residues" evidence="2">
    <location>
        <begin position="97"/>
        <end position="108"/>
    </location>
</feature>
<feature type="domain" description="Sulfocyanin-like C-terminal" evidence="3">
    <location>
        <begin position="25"/>
        <end position="141"/>
    </location>
</feature>
<dbReference type="InterPro" id="IPR033138">
    <property type="entry name" value="Cu_oxidase_CS"/>
</dbReference>
<dbReference type="SUPFAM" id="SSF49503">
    <property type="entry name" value="Cupredoxins"/>
    <property type="match status" value="1"/>
</dbReference>
<name>A0A7X5U5U3_9MYCO</name>
<keyword evidence="1" id="KW-0479">Metal-binding</keyword>
<comment type="caution">
    <text evidence="4">The sequence shown here is derived from an EMBL/GenBank/DDBJ whole genome shotgun (WGS) entry which is preliminary data.</text>
</comment>
<dbReference type="Gene3D" id="2.60.40.420">
    <property type="entry name" value="Cupredoxins - blue copper proteins"/>
    <property type="match status" value="1"/>
</dbReference>
<gene>
    <name evidence="4" type="ORF">FHU31_005889</name>
</gene>
<evidence type="ECO:0000313" key="5">
    <source>
        <dbReference type="Proteomes" id="UP000547444"/>
    </source>
</evidence>
<dbReference type="InterPro" id="IPR008972">
    <property type="entry name" value="Cupredoxin"/>
</dbReference>
<reference evidence="4 5" key="1">
    <citation type="submission" date="2020-03" db="EMBL/GenBank/DDBJ databases">
        <title>Sequencing the genomes of 1000 actinobacteria strains.</title>
        <authorList>
            <person name="Klenk H.-P."/>
        </authorList>
    </citation>
    <scope>NUCLEOTIDE SEQUENCE [LARGE SCALE GENOMIC DNA]</scope>
    <source>
        <strain evidence="4 5">DSM 44556</strain>
    </source>
</reference>
<evidence type="ECO:0000256" key="2">
    <source>
        <dbReference type="SAM" id="MobiDB-lite"/>
    </source>
</evidence>